<dbReference type="OrthoDB" id="1701699at2759"/>
<gene>
    <name evidence="1" type="ORF">G2W53_031849</name>
</gene>
<evidence type="ECO:0000313" key="1">
    <source>
        <dbReference type="EMBL" id="KAF7810873.1"/>
    </source>
</evidence>
<proteinExistence type="predicted"/>
<dbReference type="EMBL" id="JAAIUW010000010">
    <property type="protein sequence ID" value="KAF7810873.1"/>
    <property type="molecule type" value="Genomic_DNA"/>
</dbReference>
<name>A0A834W761_9FABA</name>
<dbReference type="PANTHER" id="PTHR33070:SF129">
    <property type="entry name" value="DUF241 DOMAIN PROTEIN"/>
    <property type="match status" value="1"/>
</dbReference>
<dbReference type="GO" id="GO:0048367">
    <property type="term" value="P:shoot system development"/>
    <property type="evidence" value="ECO:0007669"/>
    <property type="project" value="InterPro"/>
</dbReference>
<sequence>MAAIESNTKTSFFHIRCNSFPSAPHSTVSQCEEHLNRLKSSETASSSSSSSIRHNLSGLQDLHDSINEFLQLQVTQKAFASEFISNKCVVDELLDGSLRLLDICSVAKECLLQSKESILELQSAIRRKRGAENALAIEGEKYLASRKKVKKAIQKALKSLKGMRNASNDESVSMLKEAEEVTVRSLESLLLFISNPSKKSKLSVISKLMMMQPKRVACDAKESELNEFEMVDSTLKSSSIDNFQSHMENLEMCLEDLEIFNAHLQISHMPLKILNSQATFFGCINLEITENLLFFDCPFGSEMKYIKHSNVLTVTASASFNIPSMSEETMTSFFIPFKLPKAFRIAFFVFFLEANRQSLATLHKSKSLKDPSSSSSTDSLPKACLVADN</sequence>
<organism evidence="1 2">
    <name type="scientific">Senna tora</name>
    <dbReference type="NCBI Taxonomy" id="362788"/>
    <lineage>
        <taxon>Eukaryota</taxon>
        <taxon>Viridiplantae</taxon>
        <taxon>Streptophyta</taxon>
        <taxon>Embryophyta</taxon>
        <taxon>Tracheophyta</taxon>
        <taxon>Spermatophyta</taxon>
        <taxon>Magnoliopsida</taxon>
        <taxon>eudicotyledons</taxon>
        <taxon>Gunneridae</taxon>
        <taxon>Pentapetalae</taxon>
        <taxon>rosids</taxon>
        <taxon>fabids</taxon>
        <taxon>Fabales</taxon>
        <taxon>Fabaceae</taxon>
        <taxon>Caesalpinioideae</taxon>
        <taxon>Cassia clade</taxon>
        <taxon>Senna</taxon>
    </lineage>
</organism>
<reference evidence="1" key="1">
    <citation type="submission" date="2020-09" db="EMBL/GenBank/DDBJ databases">
        <title>Genome-Enabled Discovery of Anthraquinone Biosynthesis in Senna tora.</title>
        <authorList>
            <person name="Kang S.-H."/>
            <person name="Pandey R.P."/>
            <person name="Lee C.-M."/>
            <person name="Sim J.-S."/>
            <person name="Jeong J.-T."/>
            <person name="Choi B.-S."/>
            <person name="Jung M."/>
            <person name="Ginzburg D."/>
            <person name="Zhao K."/>
            <person name="Won S.Y."/>
            <person name="Oh T.-J."/>
            <person name="Yu Y."/>
            <person name="Kim N.-H."/>
            <person name="Lee O.R."/>
            <person name="Lee T.-H."/>
            <person name="Bashyal P."/>
            <person name="Kim T.-S."/>
            <person name="Lee W.-H."/>
            <person name="Kawkins C."/>
            <person name="Kim C.-K."/>
            <person name="Kim J.S."/>
            <person name="Ahn B.O."/>
            <person name="Rhee S.Y."/>
            <person name="Sohng J.K."/>
        </authorList>
    </citation>
    <scope>NUCLEOTIDE SEQUENCE</scope>
    <source>
        <tissue evidence="1">Leaf</tissue>
    </source>
</reference>
<evidence type="ECO:0000313" key="2">
    <source>
        <dbReference type="Proteomes" id="UP000634136"/>
    </source>
</evidence>
<dbReference type="PANTHER" id="PTHR33070">
    <property type="entry name" value="OS06G0725500 PROTEIN"/>
    <property type="match status" value="1"/>
</dbReference>
<dbReference type="InterPro" id="IPR004320">
    <property type="entry name" value="BPS1_pln"/>
</dbReference>
<dbReference type="Pfam" id="PF03087">
    <property type="entry name" value="BPS1"/>
    <property type="match status" value="1"/>
</dbReference>
<accession>A0A834W761</accession>
<comment type="caution">
    <text evidence="1">The sequence shown here is derived from an EMBL/GenBank/DDBJ whole genome shotgun (WGS) entry which is preliminary data.</text>
</comment>
<dbReference type="Proteomes" id="UP000634136">
    <property type="component" value="Unassembled WGS sequence"/>
</dbReference>
<dbReference type="AlphaFoldDB" id="A0A834W761"/>
<keyword evidence="2" id="KW-1185">Reference proteome</keyword>
<protein>
    <submittedName>
        <fullName evidence="1">Uncharacterized protein</fullName>
    </submittedName>
</protein>
<dbReference type="GO" id="GO:0048364">
    <property type="term" value="P:root development"/>
    <property type="evidence" value="ECO:0007669"/>
    <property type="project" value="InterPro"/>
</dbReference>